<evidence type="ECO:0000313" key="1">
    <source>
        <dbReference type="EMBL" id="SHN76225.1"/>
    </source>
</evidence>
<proteinExistence type="predicted"/>
<dbReference type="Pfam" id="PF11836">
    <property type="entry name" value="Phage_TAC_11"/>
    <property type="match status" value="1"/>
</dbReference>
<sequence length="107" mass="10964">MANPARGEVEIVLDGRPHVMRLTLGALAELEAALGAEGLVGLARRFEEGSFSAADLLRLIGAGLRGAGASISDQELGAMRIEGGVHGAARAAARLLEATFAPLEEMG</sequence>
<dbReference type="Proteomes" id="UP000184066">
    <property type="component" value="Unassembled WGS sequence"/>
</dbReference>
<evidence type="ECO:0000313" key="2">
    <source>
        <dbReference type="Proteomes" id="UP000184066"/>
    </source>
</evidence>
<dbReference type="AlphaFoldDB" id="A0A1M7TZU9"/>
<reference evidence="1 2" key="1">
    <citation type="submission" date="2016-12" db="EMBL/GenBank/DDBJ databases">
        <authorList>
            <person name="Song W.-J."/>
            <person name="Kurnit D.M."/>
        </authorList>
    </citation>
    <scope>NUCLEOTIDE SEQUENCE [LARGE SCALE GENOMIC DNA]</scope>
    <source>
        <strain evidence="1 2">CGMCC 1.10808</strain>
    </source>
</reference>
<protein>
    <submittedName>
        <fullName evidence="1">Phage tail tube protein, GTA-gp10</fullName>
    </submittedName>
</protein>
<accession>A0A1M7TZU9</accession>
<dbReference type="InterPro" id="IPR021791">
    <property type="entry name" value="Phage_TAC_11"/>
</dbReference>
<gene>
    <name evidence="1" type="ORF">SAMN05216200_11227</name>
</gene>
<organism evidence="1 2">
    <name type="scientific">Oceanicella actignis</name>
    <dbReference type="NCBI Taxonomy" id="1189325"/>
    <lineage>
        <taxon>Bacteria</taxon>
        <taxon>Pseudomonadati</taxon>
        <taxon>Pseudomonadota</taxon>
        <taxon>Alphaproteobacteria</taxon>
        <taxon>Rhodobacterales</taxon>
        <taxon>Paracoccaceae</taxon>
        <taxon>Oceanicella</taxon>
    </lineage>
</organism>
<dbReference type="STRING" id="1189325.SAMN04488119_11128"/>
<dbReference type="EMBL" id="FRDL01000012">
    <property type="protein sequence ID" value="SHN76225.1"/>
    <property type="molecule type" value="Genomic_DNA"/>
</dbReference>
<name>A0A1M7TZU9_9RHOB</name>
<dbReference type="RefSeq" id="WP_072748330.1">
    <property type="nucleotide sequence ID" value="NZ_FOHL01000011.1"/>
</dbReference>
<keyword evidence="2" id="KW-1185">Reference proteome</keyword>